<keyword evidence="15" id="KW-1185">Reference proteome</keyword>
<name>A0A183T6Y2_SCHSO</name>
<dbReference type="Gene3D" id="3.40.50.300">
    <property type="entry name" value="P-loop containing nucleotide triphosphate hydrolases"/>
    <property type="match status" value="2"/>
</dbReference>
<proteinExistence type="inferred from homology"/>
<comment type="similarity">
    <text evidence="2">Belongs to the DNA2/NAM7 helicase family.</text>
</comment>
<dbReference type="GO" id="GO:0005524">
    <property type="term" value="F:ATP binding"/>
    <property type="evidence" value="ECO:0007669"/>
    <property type="project" value="UniProtKB-KW"/>
</dbReference>
<dbReference type="OrthoDB" id="6513042at2759"/>
<dbReference type="CDD" id="cd21400">
    <property type="entry name" value="ZBD_UPF1-like"/>
    <property type="match status" value="1"/>
</dbReference>
<dbReference type="FunFam" id="3.40.50.300:FF:000097">
    <property type="entry name" value="Regulator of nonsense transcripts 1"/>
    <property type="match status" value="1"/>
</dbReference>
<comment type="subcellular location">
    <subcellularLocation>
        <location evidence="1">Cytoplasm</location>
    </subcellularLocation>
</comment>
<dbReference type="GO" id="GO:0005737">
    <property type="term" value="C:cytoplasm"/>
    <property type="evidence" value="ECO:0007669"/>
    <property type="project" value="UniProtKB-SubCell"/>
</dbReference>
<evidence type="ECO:0000256" key="2">
    <source>
        <dbReference type="ARBA" id="ARBA00007913"/>
    </source>
</evidence>
<evidence type="ECO:0000259" key="13">
    <source>
        <dbReference type="PROSITE" id="PS51997"/>
    </source>
</evidence>
<comment type="caution">
    <text evidence="11">Lacks conserved residue(s) required for the propagation of feature annotation.</text>
</comment>
<dbReference type="InterPro" id="IPR041679">
    <property type="entry name" value="DNA2/NAM7-like_C"/>
</dbReference>
<dbReference type="Gene3D" id="6.10.140.1240">
    <property type="match status" value="1"/>
</dbReference>
<dbReference type="InterPro" id="IPR047187">
    <property type="entry name" value="SF1_C_Upf1"/>
</dbReference>
<dbReference type="GO" id="GO:0003723">
    <property type="term" value="F:RNA binding"/>
    <property type="evidence" value="ECO:0007669"/>
    <property type="project" value="InterPro"/>
</dbReference>
<dbReference type="PROSITE" id="PS51997">
    <property type="entry name" value="UPF1_CH_RICH"/>
    <property type="match status" value="1"/>
</dbReference>
<keyword evidence="10" id="KW-0067">ATP-binding</keyword>
<keyword evidence="8" id="KW-0347">Helicase</keyword>
<dbReference type="WBParaSite" id="SSLN_0001268701-mRNA-1">
    <property type="protein sequence ID" value="SSLN_0001268701-mRNA-1"/>
    <property type="gene ID" value="SSLN_0001268701"/>
</dbReference>
<keyword evidence="5" id="KW-0547">Nucleotide-binding</keyword>
<dbReference type="Pfam" id="PF13087">
    <property type="entry name" value="AAA_12"/>
    <property type="match status" value="1"/>
</dbReference>
<dbReference type="Pfam" id="PF18141">
    <property type="entry name" value="UPF1_1B_dom"/>
    <property type="match status" value="1"/>
</dbReference>
<sequence length="994" mass="109159">MDAFEVYGPSSQALTFFDPEENDLIGGDTQGPDFDCGDFTLPTQSQTQASQIDADHGPSHSQVDPVESKIDRLTTAVESIALNSPDDDAVTIGEELPEHACAYCGISDPAAVVYCNTTKKWFCNSRGNTSGRSKEVSLHKDSPLKDTVLECYVCGSKNVFLLGFVPAKSESVVVLLCRHPCANQNKDMHWDPTQWQPLIQGRQFLSWLVKVPSEEEQAKARQISAQQINRLEELWKENPLAEVSDLERPGPELRIMHGDELIVRHQTNTEESWSITGHVIKIPDNFSDEVAVEMKHVSEPPANAVTYTVEFKWKSTPFDRMLGAITKVSEDFSDVLPPYIFYRILGHEMDDMVLKCNLPKRYSAPGLPELNHSQVFAVKTVLQRPLSLIQGPPGTGKTVTSATIVYHLSQIHQKKVLVVAPSNTAVDQLCEKIDQTGLRVVRLCARSREALVSPVSRLMLHTQAQGVKGHTELRKLQQLKDEAGELSQSDEKRYRVLKRELEREILLAADVICCTCVTAGDARLERLSFYSVLIDESTQATEPECLIPLMVGCRQVVLVGDHCQLGPVITCKKAAKAGLTQSLFERFVLLGIRPIRLQVQYRMHPALSAFPSNVFYEGSLQNGVTTEDRLKEIDFPWPNPDRPMFFYCTSGQEEISGNGVSYLNRTEAATVEKIVTKMLKVGVDPKTIGVITPYEGQRAYLVHYFHYSGSLNSKLYQEVEVASVDAFQGREKDYIILSCVRANDHQGIGFLNDPRRLNVALTRAKFGLIVVGNPKALSKQPLWNHLLYFYKEQHLLVEGPLNNLTEYVLQFPKPKVPYSYKPGTYYLNQLAAATATHSSLTSPLNSRTINAGKPGLSTFNNPTAGGYQSRLGGGLGQYGTTGTAGQNNAFVAAMAAAATAAYFGGGANNAGSGLSNPGLGALTSHAASHAAAYAVAAAAAAQQSASFPRNGQNFNSPGMYLIDQMGYISSNQHFATANANSSMFANIPSFLKLV</sequence>
<dbReference type="GO" id="GO:0003724">
    <property type="term" value="F:RNA helicase activity"/>
    <property type="evidence" value="ECO:0007669"/>
    <property type="project" value="InterPro"/>
</dbReference>
<accession>A0A183T6Y2</accession>
<dbReference type="Pfam" id="PF13086">
    <property type="entry name" value="AAA_11"/>
    <property type="match status" value="2"/>
</dbReference>
<dbReference type="EMBL" id="UYSU01037121">
    <property type="protein sequence ID" value="VDL98615.1"/>
    <property type="molecule type" value="Genomic_DNA"/>
</dbReference>
<dbReference type="Pfam" id="PF09416">
    <property type="entry name" value="UPF1_Zn_bind"/>
    <property type="match status" value="1"/>
</dbReference>
<dbReference type="CDD" id="cd21407">
    <property type="entry name" value="1B_UPF1-like"/>
    <property type="match status" value="1"/>
</dbReference>
<evidence type="ECO:0000256" key="6">
    <source>
        <dbReference type="ARBA" id="ARBA00022771"/>
    </source>
</evidence>
<dbReference type="GO" id="GO:0000184">
    <property type="term" value="P:nuclear-transcribed mRNA catabolic process, nonsense-mediated decay"/>
    <property type="evidence" value="ECO:0007669"/>
    <property type="project" value="InterPro"/>
</dbReference>
<dbReference type="InterPro" id="IPR040812">
    <property type="entry name" value="UPF1_1B_dom"/>
</dbReference>
<gene>
    <name evidence="14" type="ORF">SSLN_LOCUS12230</name>
</gene>
<dbReference type="InterPro" id="IPR045055">
    <property type="entry name" value="DNA2/NAM7-like"/>
</dbReference>
<dbReference type="InterPro" id="IPR041677">
    <property type="entry name" value="DNA2/NAM7_AAA_11"/>
</dbReference>
<dbReference type="PANTHER" id="PTHR10887:SF364">
    <property type="entry name" value="REGULATOR OF NONSENSE TRANSCRIPTS 1"/>
    <property type="match status" value="1"/>
</dbReference>
<feature type="domain" description="Upf1" evidence="13">
    <location>
        <begin position="93"/>
        <end position="238"/>
    </location>
</feature>
<keyword evidence="3" id="KW-0963">Cytoplasm</keyword>
<evidence type="ECO:0000256" key="7">
    <source>
        <dbReference type="ARBA" id="ARBA00022801"/>
    </source>
</evidence>
<dbReference type="PANTHER" id="PTHR10887">
    <property type="entry name" value="DNA2/NAM7 HELICASE FAMILY"/>
    <property type="match status" value="1"/>
</dbReference>
<reference evidence="14 15" key="2">
    <citation type="submission" date="2018-11" db="EMBL/GenBank/DDBJ databases">
        <authorList>
            <consortium name="Pathogen Informatics"/>
        </authorList>
    </citation>
    <scope>NUCLEOTIDE SEQUENCE [LARGE SCALE GENOMIC DNA]</scope>
    <source>
        <strain evidence="14 15">NST_G2</strain>
    </source>
</reference>
<evidence type="ECO:0000256" key="10">
    <source>
        <dbReference type="ARBA" id="ARBA00022840"/>
    </source>
</evidence>
<dbReference type="GO" id="GO:0008270">
    <property type="term" value="F:zinc ion binding"/>
    <property type="evidence" value="ECO:0007669"/>
    <property type="project" value="UniProtKB-UniRule"/>
</dbReference>
<feature type="region of interest" description="Disordered" evidence="12">
    <location>
        <begin position="41"/>
        <end position="64"/>
    </location>
</feature>
<evidence type="ECO:0000256" key="1">
    <source>
        <dbReference type="ARBA" id="ARBA00004496"/>
    </source>
</evidence>
<dbReference type="CDD" id="cd18039">
    <property type="entry name" value="DEXXQc_UPF1"/>
    <property type="match status" value="1"/>
</dbReference>
<keyword evidence="6 11" id="KW-0863">Zinc-finger</keyword>
<dbReference type="STRING" id="70667.A0A183T6Y2"/>
<protein>
    <submittedName>
        <fullName evidence="16">Regulator of nonsense transcripts 1</fullName>
    </submittedName>
</protein>
<feature type="compositionally biased region" description="Polar residues" evidence="12">
    <location>
        <begin position="41"/>
        <end position="51"/>
    </location>
</feature>
<organism evidence="16">
    <name type="scientific">Schistocephalus solidus</name>
    <name type="common">Tapeworm</name>
    <dbReference type="NCBI Taxonomy" id="70667"/>
    <lineage>
        <taxon>Eukaryota</taxon>
        <taxon>Metazoa</taxon>
        <taxon>Spiralia</taxon>
        <taxon>Lophotrochozoa</taxon>
        <taxon>Platyhelminthes</taxon>
        <taxon>Cestoda</taxon>
        <taxon>Eucestoda</taxon>
        <taxon>Diphyllobothriidea</taxon>
        <taxon>Diphyllobothriidae</taxon>
        <taxon>Schistocephalus</taxon>
    </lineage>
</organism>
<evidence type="ECO:0000313" key="14">
    <source>
        <dbReference type="EMBL" id="VDL98615.1"/>
    </source>
</evidence>
<keyword evidence="9 11" id="KW-0862">Zinc</keyword>
<evidence type="ECO:0000256" key="8">
    <source>
        <dbReference type="ARBA" id="ARBA00022806"/>
    </source>
</evidence>
<dbReference type="SUPFAM" id="SSF52540">
    <property type="entry name" value="P-loop containing nucleoside triphosphate hydrolases"/>
    <property type="match status" value="1"/>
</dbReference>
<evidence type="ECO:0000256" key="11">
    <source>
        <dbReference type="PROSITE-ProRule" id="PRU01341"/>
    </source>
</evidence>
<evidence type="ECO:0000256" key="3">
    <source>
        <dbReference type="ARBA" id="ARBA00022490"/>
    </source>
</evidence>
<dbReference type="GO" id="GO:0016787">
    <property type="term" value="F:hydrolase activity"/>
    <property type="evidence" value="ECO:0007669"/>
    <property type="project" value="UniProtKB-KW"/>
</dbReference>
<evidence type="ECO:0000313" key="15">
    <source>
        <dbReference type="Proteomes" id="UP000275846"/>
    </source>
</evidence>
<evidence type="ECO:0000256" key="4">
    <source>
        <dbReference type="ARBA" id="ARBA00022723"/>
    </source>
</evidence>
<dbReference type="InterPro" id="IPR027417">
    <property type="entry name" value="P-loop_NTPase"/>
</dbReference>
<reference evidence="16" key="1">
    <citation type="submission" date="2016-06" db="UniProtKB">
        <authorList>
            <consortium name="WormBaseParasite"/>
        </authorList>
    </citation>
    <scope>IDENTIFICATION</scope>
</reference>
<keyword evidence="7" id="KW-0378">Hydrolase</keyword>
<keyword evidence="4 11" id="KW-0479">Metal-binding</keyword>
<evidence type="ECO:0000256" key="5">
    <source>
        <dbReference type="ARBA" id="ARBA00022741"/>
    </source>
</evidence>
<evidence type="ECO:0000256" key="12">
    <source>
        <dbReference type="SAM" id="MobiDB-lite"/>
    </source>
</evidence>
<dbReference type="InterPro" id="IPR018999">
    <property type="entry name" value="UPF1_CH/ZBD"/>
</dbReference>
<feature type="region of interest" description="C4" evidence="11">
    <location>
        <begin position="151"/>
        <end position="181"/>
    </location>
</feature>
<dbReference type="CDD" id="cd18808">
    <property type="entry name" value="SF1_C_Upf1"/>
    <property type="match status" value="1"/>
</dbReference>
<evidence type="ECO:0000313" key="16">
    <source>
        <dbReference type="WBParaSite" id="SSLN_0001268701-mRNA-1"/>
    </source>
</evidence>
<dbReference type="Proteomes" id="UP000275846">
    <property type="component" value="Unassembled WGS sequence"/>
</dbReference>
<dbReference type="Gene3D" id="2.40.30.230">
    <property type="match status" value="1"/>
</dbReference>
<dbReference type="AlphaFoldDB" id="A0A183T6Y2"/>
<evidence type="ECO:0000256" key="9">
    <source>
        <dbReference type="ARBA" id="ARBA00022833"/>
    </source>
</evidence>